<comment type="caution">
    <text evidence="3">The sequence shown here is derived from an EMBL/GenBank/DDBJ whole genome shotgun (WGS) entry which is preliminary data.</text>
</comment>
<evidence type="ECO:0000313" key="3">
    <source>
        <dbReference type="EMBL" id="KAF8872254.1"/>
    </source>
</evidence>
<name>A0A9P5N7T4_GYMJU</name>
<evidence type="ECO:0000313" key="4">
    <source>
        <dbReference type="Proteomes" id="UP000724874"/>
    </source>
</evidence>
<dbReference type="EMBL" id="JADNYJ010000273">
    <property type="protein sequence ID" value="KAF8872254.1"/>
    <property type="molecule type" value="Genomic_DNA"/>
</dbReference>
<evidence type="ECO:0000256" key="1">
    <source>
        <dbReference type="SAM" id="MobiDB-lite"/>
    </source>
</evidence>
<feature type="compositionally biased region" description="Polar residues" evidence="1">
    <location>
        <begin position="15"/>
        <end position="25"/>
    </location>
</feature>
<gene>
    <name evidence="3" type="ORF">CPB84DRAFT_1691514</name>
</gene>
<feature type="region of interest" description="Disordered" evidence="1">
    <location>
        <begin position="1"/>
        <end position="33"/>
    </location>
</feature>
<reference evidence="3" key="1">
    <citation type="submission" date="2020-11" db="EMBL/GenBank/DDBJ databases">
        <authorList>
            <consortium name="DOE Joint Genome Institute"/>
            <person name="Ahrendt S."/>
            <person name="Riley R."/>
            <person name="Andreopoulos W."/>
            <person name="LaButti K."/>
            <person name="Pangilinan J."/>
            <person name="Ruiz-duenas F.J."/>
            <person name="Barrasa J.M."/>
            <person name="Sanchez-Garcia M."/>
            <person name="Camarero S."/>
            <person name="Miyauchi S."/>
            <person name="Serrano A."/>
            <person name="Linde D."/>
            <person name="Babiker R."/>
            <person name="Drula E."/>
            <person name="Ayuso-Fernandez I."/>
            <person name="Pacheco R."/>
            <person name="Padilla G."/>
            <person name="Ferreira P."/>
            <person name="Barriuso J."/>
            <person name="Kellner H."/>
            <person name="Castanera R."/>
            <person name="Alfaro M."/>
            <person name="Ramirez L."/>
            <person name="Pisabarro A.G."/>
            <person name="Kuo A."/>
            <person name="Tritt A."/>
            <person name="Lipzen A."/>
            <person name="He G."/>
            <person name="Yan M."/>
            <person name="Ng V."/>
            <person name="Cullen D."/>
            <person name="Martin F."/>
            <person name="Rosso M.-N."/>
            <person name="Henrissat B."/>
            <person name="Hibbett D."/>
            <person name="Martinez A.T."/>
            <person name="Grigoriev I.V."/>
        </authorList>
    </citation>
    <scope>NUCLEOTIDE SEQUENCE</scope>
    <source>
        <strain evidence="3">AH 44721</strain>
    </source>
</reference>
<keyword evidence="4" id="KW-1185">Reference proteome</keyword>
<keyword evidence="2" id="KW-0812">Transmembrane</keyword>
<feature type="transmembrane region" description="Helical" evidence="2">
    <location>
        <begin position="37"/>
        <end position="54"/>
    </location>
</feature>
<proteinExistence type="predicted"/>
<keyword evidence="2" id="KW-1133">Transmembrane helix</keyword>
<sequence length="107" mass="11609">MLVPPITEDHHHQEQTPPHCSQSEPRTPPSKHIPDEGINLFTLLFTFYILINVIDVKMVSPPACSATVKEHIPAYGSSCSYGSVLQGQASGNHPNIADVPAAIADFH</sequence>
<organism evidence="3 4">
    <name type="scientific">Gymnopilus junonius</name>
    <name type="common">Spectacular rustgill mushroom</name>
    <name type="synonym">Gymnopilus spectabilis subsp. junonius</name>
    <dbReference type="NCBI Taxonomy" id="109634"/>
    <lineage>
        <taxon>Eukaryota</taxon>
        <taxon>Fungi</taxon>
        <taxon>Dikarya</taxon>
        <taxon>Basidiomycota</taxon>
        <taxon>Agaricomycotina</taxon>
        <taxon>Agaricomycetes</taxon>
        <taxon>Agaricomycetidae</taxon>
        <taxon>Agaricales</taxon>
        <taxon>Agaricineae</taxon>
        <taxon>Hymenogastraceae</taxon>
        <taxon>Gymnopilus</taxon>
    </lineage>
</organism>
<dbReference type="AlphaFoldDB" id="A0A9P5N7T4"/>
<dbReference type="Proteomes" id="UP000724874">
    <property type="component" value="Unassembled WGS sequence"/>
</dbReference>
<protein>
    <submittedName>
        <fullName evidence="3">Uncharacterized protein</fullName>
    </submittedName>
</protein>
<evidence type="ECO:0000256" key="2">
    <source>
        <dbReference type="SAM" id="Phobius"/>
    </source>
</evidence>
<accession>A0A9P5N7T4</accession>
<keyword evidence="2" id="KW-0472">Membrane</keyword>